<dbReference type="AlphaFoldDB" id="A0AAD8PZ51"/>
<accession>A0AAD8PZ51</accession>
<dbReference type="Proteomes" id="UP001230504">
    <property type="component" value="Unassembled WGS sequence"/>
</dbReference>
<keyword evidence="2" id="KW-1185">Reference proteome</keyword>
<reference evidence="1" key="1">
    <citation type="submission" date="2021-06" db="EMBL/GenBank/DDBJ databases">
        <title>Comparative genomics, transcriptomics and evolutionary studies reveal genomic signatures of adaptation to plant cell wall in hemibiotrophic fungi.</title>
        <authorList>
            <consortium name="DOE Joint Genome Institute"/>
            <person name="Baroncelli R."/>
            <person name="Diaz J.F."/>
            <person name="Benocci T."/>
            <person name="Peng M."/>
            <person name="Battaglia E."/>
            <person name="Haridas S."/>
            <person name="Andreopoulos W."/>
            <person name="Labutti K."/>
            <person name="Pangilinan J."/>
            <person name="Floch G.L."/>
            <person name="Makela M.R."/>
            <person name="Henrissat B."/>
            <person name="Grigoriev I.V."/>
            <person name="Crouch J.A."/>
            <person name="De Vries R.P."/>
            <person name="Sukno S.A."/>
            <person name="Thon M.R."/>
        </authorList>
    </citation>
    <scope>NUCLEOTIDE SEQUENCE</scope>
    <source>
        <strain evidence="1">CBS 125086</strain>
    </source>
</reference>
<dbReference type="EMBL" id="JAHLJV010000033">
    <property type="protein sequence ID" value="KAK1590229.1"/>
    <property type="molecule type" value="Genomic_DNA"/>
</dbReference>
<protein>
    <submittedName>
        <fullName evidence="1">Uncharacterized protein</fullName>
    </submittedName>
</protein>
<organism evidence="1 2">
    <name type="scientific">Colletotrichum navitas</name>
    <dbReference type="NCBI Taxonomy" id="681940"/>
    <lineage>
        <taxon>Eukaryota</taxon>
        <taxon>Fungi</taxon>
        <taxon>Dikarya</taxon>
        <taxon>Ascomycota</taxon>
        <taxon>Pezizomycotina</taxon>
        <taxon>Sordariomycetes</taxon>
        <taxon>Hypocreomycetidae</taxon>
        <taxon>Glomerellales</taxon>
        <taxon>Glomerellaceae</taxon>
        <taxon>Colletotrichum</taxon>
        <taxon>Colletotrichum graminicola species complex</taxon>
    </lineage>
</organism>
<proteinExistence type="predicted"/>
<name>A0AAD8PZ51_9PEZI</name>
<dbReference type="RefSeq" id="XP_060413727.1">
    <property type="nucleotide sequence ID" value="XM_060557930.1"/>
</dbReference>
<comment type="caution">
    <text evidence="1">The sequence shown here is derived from an EMBL/GenBank/DDBJ whole genome shotgun (WGS) entry which is preliminary data.</text>
</comment>
<dbReference type="GeneID" id="85442170"/>
<gene>
    <name evidence="1" type="ORF">LY79DRAFT_555464</name>
</gene>
<evidence type="ECO:0000313" key="2">
    <source>
        <dbReference type="Proteomes" id="UP001230504"/>
    </source>
</evidence>
<sequence>MPHSSGGSGTSRIKPNRKRYLTFATWWTHALLPIGIYTPFVDTSITVTASQSHPSQSQTLEPRVSAQRSETSFPIGKRHAACQLITVALSVPVFSLTQWLSLQVHASQPSGIAAGISRNTRLPAVGGVWEGGVRTIVYAVTRQASLAELCRPRRALALRLTSSHLALMVGSGDSTKKFDKKKVGK</sequence>
<evidence type="ECO:0000313" key="1">
    <source>
        <dbReference type="EMBL" id="KAK1590229.1"/>
    </source>
</evidence>